<evidence type="ECO:0000313" key="2">
    <source>
        <dbReference type="Proteomes" id="UP001596104"/>
    </source>
</evidence>
<sequence>MDGLIRAWLVRRREFRSLIDDEATRLVEAEGGAGYYTARQVVRLARDRGDRDAMRFWSRVVRQVAARTGLVPGHSKVGRPESEW</sequence>
<accession>A0ABW0HBD7</accession>
<dbReference type="Proteomes" id="UP001596104">
    <property type="component" value="Unassembled WGS sequence"/>
</dbReference>
<gene>
    <name evidence="1" type="ORF">ACFPPC_17990</name>
</gene>
<evidence type="ECO:0000313" key="1">
    <source>
        <dbReference type="EMBL" id="MFC5394533.1"/>
    </source>
</evidence>
<comment type="caution">
    <text evidence="1">The sequence shown here is derived from an EMBL/GenBank/DDBJ whole genome shotgun (WGS) entry which is preliminary data.</text>
</comment>
<name>A0ABW0HBD7_9HYPH</name>
<protein>
    <submittedName>
        <fullName evidence="1">Uncharacterized protein</fullName>
    </submittedName>
</protein>
<keyword evidence="2" id="KW-1185">Reference proteome</keyword>
<dbReference type="RefSeq" id="WP_377009903.1">
    <property type="nucleotide sequence ID" value="NZ_JBHSLV010000031.1"/>
</dbReference>
<organism evidence="1 2">
    <name type="scientific">Bosea vestrisii</name>
    <dbReference type="NCBI Taxonomy" id="151416"/>
    <lineage>
        <taxon>Bacteria</taxon>
        <taxon>Pseudomonadati</taxon>
        <taxon>Pseudomonadota</taxon>
        <taxon>Alphaproteobacteria</taxon>
        <taxon>Hyphomicrobiales</taxon>
        <taxon>Boseaceae</taxon>
        <taxon>Bosea</taxon>
    </lineage>
</organism>
<proteinExistence type="predicted"/>
<reference evidence="2" key="1">
    <citation type="journal article" date="2019" name="Int. J. Syst. Evol. Microbiol.">
        <title>The Global Catalogue of Microorganisms (GCM) 10K type strain sequencing project: providing services to taxonomists for standard genome sequencing and annotation.</title>
        <authorList>
            <consortium name="The Broad Institute Genomics Platform"/>
            <consortium name="The Broad Institute Genome Sequencing Center for Infectious Disease"/>
            <person name="Wu L."/>
            <person name="Ma J."/>
        </authorList>
    </citation>
    <scope>NUCLEOTIDE SEQUENCE [LARGE SCALE GENOMIC DNA]</scope>
    <source>
        <strain evidence="2">CGMCC 1.16326</strain>
    </source>
</reference>
<dbReference type="EMBL" id="JBHSLV010000031">
    <property type="protein sequence ID" value="MFC5394533.1"/>
    <property type="molecule type" value="Genomic_DNA"/>
</dbReference>